<dbReference type="EMBL" id="MU275857">
    <property type="protein sequence ID" value="KAI0050859.1"/>
    <property type="molecule type" value="Genomic_DNA"/>
</dbReference>
<reference evidence="1" key="2">
    <citation type="journal article" date="2022" name="New Phytol.">
        <title>Evolutionary transition to the ectomycorrhizal habit in the genomes of a hyperdiverse lineage of mushroom-forming fungi.</title>
        <authorList>
            <person name="Looney B."/>
            <person name="Miyauchi S."/>
            <person name="Morin E."/>
            <person name="Drula E."/>
            <person name="Courty P.E."/>
            <person name="Kohler A."/>
            <person name="Kuo A."/>
            <person name="LaButti K."/>
            <person name="Pangilinan J."/>
            <person name="Lipzen A."/>
            <person name="Riley R."/>
            <person name="Andreopoulos W."/>
            <person name="He G."/>
            <person name="Johnson J."/>
            <person name="Nolan M."/>
            <person name="Tritt A."/>
            <person name="Barry K.W."/>
            <person name="Grigoriev I.V."/>
            <person name="Nagy L.G."/>
            <person name="Hibbett D."/>
            <person name="Henrissat B."/>
            <person name="Matheny P.B."/>
            <person name="Labbe J."/>
            <person name="Martin F.M."/>
        </authorList>
    </citation>
    <scope>NUCLEOTIDE SEQUENCE</scope>
    <source>
        <strain evidence="1">FP105234-sp</strain>
    </source>
</reference>
<evidence type="ECO:0000313" key="1">
    <source>
        <dbReference type="EMBL" id="KAI0050859.1"/>
    </source>
</evidence>
<evidence type="ECO:0000313" key="2">
    <source>
        <dbReference type="Proteomes" id="UP000814033"/>
    </source>
</evidence>
<reference evidence="1" key="1">
    <citation type="submission" date="2021-02" db="EMBL/GenBank/DDBJ databases">
        <authorList>
            <consortium name="DOE Joint Genome Institute"/>
            <person name="Ahrendt S."/>
            <person name="Looney B.P."/>
            <person name="Miyauchi S."/>
            <person name="Morin E."/>
            <person name="Drula E."/>
            <person name="Courty P.E."/>
            <person name="Chicoki N."/>
            <person name="Fauchery L."/>
            <person name="Kohler A."/>
            <person name="Kuo A."/>
            <person name="Labutti K."/>
            <person name="Pangilinan J."/>
            <person name="Lipzen A."/>
            <person name="Riley R."/>
            <person name="Andreopoulos W."/>
            <person name="He G."/>
            <person name="Johnson J."/>
            <person name="Barry K.W."/>
            <person name="Grigoriev I.V."/>
            <person name="Nagy L."/>
            <person name="Hibbett D."/>
            <person name="Henrissat B."/>
            <person name="Matheny P.B."/>
            <person name="Labbe J."/>
            <person name="Martin F."/>
        </authorList>
    </citation>
    <scope>NUCLEOTIDE SEQUENCE</scope>
    <source>
        <strain evidence="1">FP105234-sp</strain>
    </source>
</reference>
<proteinExistence type="predicted"/>
<keyword evidence="2" id="KW-1185">Reference proteome</keyword>
<name>A0ACB8S2U7_9AGAM</name>
<accession>A0ACB8S2U7</accession>
<protein>
    <submittedName>
        <fullName evidence="1">Uncharacterized protein</fullName>
    </submittedName>
</protein>
<dbReference type="Proteomes" id="UP000814033">
    <property type="component" value="Unassembled WGS sequence"/>
</dbReference>
<gene>
    <name evidence="1" type="ORF">FA95DRAFT_1593640</name>
</gene>
<sequence length="531" mass="59010">MNLLRLPEELIFGVLRQLDVRSLIRCQAVCCRLQAVINHSAKLQYLIVLAATGVHESPSAHTRWSLAERLAMAKDYDAAWRAGKWTTLDIDVPFGTFTGHRRLDRISFGVIAMTEFVHRTIYVVRMPSALRGVQYASWDLTFDDPITDMQIDASQDLLIYTCSPVQLHRKGLVLRPASLTDGGQHPLARDTGFKLHPSLSLMADSIRIYHNIVALCVFVFPEPPALRGKSWLLVIWDWKTGEYCLAASEAKAVVNFRFISNDYIAVPISAPNEARMDVYSIRQMFSLAASVSDGELNVTNLADSLSCSFALPAAKDFRFTRAFFADSTSRPSPATDQTPGALYTDPADVLLRVMVTSICTGQSRTHESWELRISTHKLLSYIAKSTTPTLVPWAEWESDPRRWLRSTHGWVSGMRIVDVHKGRVVISDFHPSRVARRDAQGAEFSSTGIDDHLTDVESFAAQCIATTVQDADNVGGVIQRAFLTEDCVIIITGGLSAAGIWKEEMKFLVLGDCLVRRSDATSMPSSIARSK</sequence>
<comment type="caution">
    <text evidence="1">The sequence shown here is derived from an EMBL/GenBank/DDBJ whole genome shotgun (WGS) entry which is preliminary data.</text>
</comment>
<organism evidence="1 2">
    <name type="scientific">Auriscalpium vulgare</name>
    <dbReference type="NCBI Taxonomy" id="40419"/>
    <lineage>
        <taxon>Eukaryota</taxon>
        <taxon>Fungi</taxon>
        <taxon>Dikarya</taxon>
        <taxon>Basidiomycota</taxon>
        <taxon>Agaricomycotina</taxon>
        <taxon>Agaricomycetes</taxon>
        <taxon>Russulales</taxon>
        <taxon>Auriscalpiaceae</taxon>
        <taxon>Auriscalpium</taxon>
    </lineage>
</organism>